<protein>
    <submittedName>
        <fullName evidence="3">DinB family protein</fullName>
    </submittedName>
</protein>
<keyword evidence="2" id="KW-0479">Metal-binding</keyword>
<dbReference type="InterPro" id="IPR034660">
    <property type="entry name" value="DinB/YfiT-like"/>
</dbReference>
<accession>A0ABV8PR50</accession>
<sequence>MKVNQLKSILWSQFGASIDMLHNAISLCPEKVWDNEKKFWYNAYHCIFFLDYYLTPDPTNFAPPLPFDESEFEDRMPSRTYSKSEILEYLRYCREKCKTLIHGLNQESVQQHWINQSKTMDYNVVEILLYNMRHVQHHAAQLNLLLRQEIDDAPRWVRHAKDIV</sequence>
<reference evidence="4" key="1">
    <citation type="journal article" date="2019" name="Int. J. Syst. Evol. Microbiol.">
        <title>The Global Catalogue of Microorganisms (GCM) 10K type strain sequencing project: providing services to taxonomists for standard genome sequencing and annotation.</title>
        <authorList>
            <consortium name="The Broad Institute Genomics Platform"/>
            <consortium name="The Broad Institute Genome Sequencing Center for Infectious Disease"/>
            <person name="Wu L."/>
            <person name="Ma J."/>
        </authorList>
    </citation>
    <scope>NUCLEOTIDE SEQUENCE [LARGE SCALE GENOMIC DNA]</scope>
    <source>
        <strain evidence="4">CGMCC 1.15774</strain>
    </source>
</reference>
<dbReference type="InterPro" id="IPR007837">
    <property type="entry name" value="DinB"/>
</dbReference>
<dbReference type="Gene3D" id="1.20.120.450">
    <property type="entry name" value="dinb family like domain"/>
    <property type="match status" value="1"/>
</dbReference>
<keyword evidence="4" id="KW-1185">Reference proteome</keyword>
<proteinExistence type="inferred from homology"/>
<evidence type="ECO:0000313" key="3">
    <source>
        <dbReference type="EMBL" id="MFC4221494.1"/>
    </source>
</evidence>
<evidence type="ECO:0000313" key="4">
    <source>
        <dbReference type="Proteomes" id="UP001595841"/>
    </source>
</evidence>
<name>A0ABV8PR50_9FLAO</name>
<dbReference type="SUPFAM" id="SSF109854">
    <property type="entry name" value="DinB/YfiT-like putative metalloenzymes"/>
    <property type="match status" value="1"/>
</dbReference>
<comment type="similarity">
    <text evidence="1">Belongs to the DinB family.</text>
</comment>
<dbReference type="Proteomes" id="UP001595841">
    <property type="component" value="Unassembled WGS sequence"/>
</dbReference>
<gene>
    <name evidence="3" type="ORF">ACFOWS_15190</name>
</gene>
<comment type="caution">
    <text evidence="3">The sequence shown here is derived from an EMBL/GenBank/DDBJ whole genome shotgun (WGS) entry which is preliminary data.</text>
</comment>
<evidence type="ECO:0000256" key="2">
    <source>
        <dbReference type="ARBA" id="ARBA00022723"/>
    </source>
</evidence>
<dbReference type="EMBL" id="JBHSCL010000009">
    <property type="protein sequence ID" value="MFC4221494.1"/>
    <property type="molecule type" value="Genomic_DNA"/>
</dbReference>
<evidence type="ECO:0000256" key="1">
    <source>
        <dbReference type="ARBA" id="ARBA00008635"/>
    </source>
</evidence>
<dbReference type="Pfam" id="PF05163">
    <property type="entry name" value="DinB"/>
    <property type="match status" value="1"/>
</dbReference>
<dbReference type="RefSeq" id="WP_379766299.1">
    <property type="nucleotide sequence ID" value="NZ_JBHSCL010000009.1"/>
</dbReference>
<organism evidence="3 4">
    <name type="scientific">Flagellimonas marina</name>
    <dbReference type="NCBI Taxonomy" id="1775168"/>
    <lineage>
        <taxon>Bacteria</taxon>
        <taxon>Pseudomonadati</taxon>
        <taxon>Bacteroidota</taxon>
        <taxon>Flavobacteriia</taxon>
        <taxon>Flavobacteriales</taxon>
        <taxon>Flavobacteriaceae</taxon>
        <taxon>Flagellimonas</taxon>
    </lineage>
</organism>